<comment type="caution">
    <text evidence="4">The sequence shown here is derived from an EMBL/GenBank/DDBJ whole genome shotgun (WGS) entry which is preliminary data.</text>
</comment>
<keyword evidence="2" id="KW-0472">Membrane</keyword>
<feature type="transmembrane region" description="Helical" evidence="2">
    <location>
        <begin position="3206"/>
        <end position="3227"/>
    </location>
</feature>
<keyword evidence="2" id="KW-1133">Transmembrane helix</keyword>
<dbReference type="Gene3D" id="2.10.50.10">
    <property type="entry name" value="Tumor Necrosis Factor Receptor, subunit A, domain 2"/>
    <property type="match status" value="3"/>
</dbReference>
<dbReference type="InterPro" id="IPR009030">
    <property type="entry name" value="Growth_fac_rcpt_cys_sf"/>
</dbReference>
<keyword evidence="5" id="KW-1185">Reference proteome</keyword>
<keyword evidence="4" id="KW-0675">Receptor</keyword>
<organism evidence="4 5">
    <name type="scientific">Anaeramoeba flamelloides</name>
    <dbReference type="NCBI Taxonomy" id="1746091"/>
    <lineage>
        <taxon>Eukaryota</taxon>
        <taxon>Metamonada</taxon>
        <taxon>Anaeramoebidae</taxon>
        <taxon>Anaeramoeba</taxon>
    </lineage>
</organism>
<dbReference type="SMART" id="SM01411">
    <property type="entry name" value="Ephrin_rec_like"/>
    <property type="match status" value="4"/>
</dbReference>
<dbReference type="PANTHER" id="PTHR46967">
    <property type="entry name" value="INSULIN-LIKE GROWTH FACTOR BINDING PROTEIN,N-TERMINAL"/>
    <property type="match status" value="1"/>
</dbReference>
<feature type="transmembrane region" description="Helical" evidence="2">
    <location>
        <begin position="3119"/>
        <end position="3140"/>
    </location>
</feature>
<evidence type="ECO:0000256" key="1">
    <source>
        <dbReference type="SAM" id="MobiDB-lite"/>
    </source>
</evidence>
<feature type="transmembrane region" description="Helical" evidence="2">
    <location>
        <begin position="3285"/>
        <end position="3304"/>
    </location>
</feature>
<name>A0ABQ8X0I7_9EUKA</name>
<dbReference type="Proteomes" id="UP001150062">
    <property type="component" value="Unassembled WGS sequence"/>
</dbReference>
<evidence type="ECO:0000256" key="2">
    <source>
        <dbReference type="SAM" id="Phobius"/>
    </source>
</evidence>
<reference evidence="4" key="1">
    <citation type="submission" date="2022-08" db="EMBL/GenBank/DDBJ databases">
        <title>Novel sulfate-reducing endosymbionts in the free-living metamonad Anaeramoeba.</title>
        <authorList>
            <person name="Jerlstrom-Hultqvist J."/>
            <person name="Cepicka I."/>
            <person name="Gallot-Lavallee L."/>
            <person name="Salas-Leiva D."/>
            <person name="Curtis B.A."/>
            <person name="Zahonova K."/>
            <person name="Pipaliya S."/>
            <person name="Dacks J."/>
            <person name="Roger A.J."/>
        </authorList>
    </citation>
    <scope>NUCLEOTIDE SEQUENCE</scope>
    <source>
        <strain evidence="4">Schooner1</strain>
    </source>
</reference>
<protein>
    <submittedName>
        <fullName evidence="4">G protein-coupled receptor-related</fullName>
    </submittedName>
</protein>
<dbReference type="EMBL" id="JAOAOG010000346">
    <property type="protein sequence ID" value="KAJ6226090.1"/>
    <property type="molecule type" value="Genomic_DNA"/>
</dbReference>
<evidence type="ECO:0000313" key="4">
    <source>
        <dbReference type="EMBL" id="KAJ6226090.1"/>
    </source>
</evidence>
<feature type="compositionally biased region" description="Polar residues" evidence="1">
    <location>
        <begin position="3673"/>
        <end position="3684"/>
    </location>
</feature>
<evidence type="ECO:0000259" key="3">
    <source>
        <dbReference type="Pfam" id="PF07699"/>
    </source>
</evidence>
<evidence type="ECO:0000313" key="5">
    <source>
        <dbReference type="Proteomes" id="UP001150062"/>
    </source>
</evidence>
<dbReference type="SUPFAM" id="SSF57184">
    <property type="entry name" value="Growth factor receptor domain"/>
    <property type="match status" value="1"/>
</dbReference>
<feature type="region of interest" description="Disordered" evidence="1">
    <location>
        <begin position="3673"/>
        <end position="3701"/>
    </location>
</feature>
<feature type="transmembrane region" description="Helical" evidence="2">
    <location>
        <begin position="3147"/>
        <end position="3167"/>
    </location>
</feature>
<feature type="transmembrane region" description="Helical" evidence="2">
    <location>
        <begin position="3420"/>
        <end position="3439"/>
    </location>
</feature>
<feature type="transmembrane region" description="Helical" evidence="2">
    <location>
        <begin position="3344"/>
        <end position="3367"/>
    </location>
</feature>
<feature type="transmembrane region" description="Helical" evidence="2">
    <location>
        <begin position="3483"/>
        <end position="3504"/>
    </location>
</feature>
<dbReference type="InterPro" id="IPR011641">
    <property type="entry name" value="Tyr-kin_ephrin_A/B_rcpt-like"/>
</dbReference>
<sequence>MRKCCQNYYTYYFSGYIEDCELHEADADNCTQGEQAFVHLSSEKSKIMVYKCKKKKQSKDFQRAEIKKKKKKKRENKTIELGTGFDAYEKIVRLLNGDLKILGGQNYNIEVQEGTLTVATSTITSVTLNEGTLFAEENCTISNFKTLENNVTISGSNFTTITINDASLGSGFHTIGCNVELPNSLSSVDKIKLQNNGSLTLSEDLEINYLEVVDGALNGYNVTVLDSITSDSNTHFRINSGLNLNNINSSYELQFGKIELWEGLYLKNDLQIGDLILYGDNIHPSGDITLNITDLASDTDSNINMNCDLIINGTFSGNKTGSSLTLTSENTIIFGEGSSYNYTGELKLLNSTLEIQKDLTIPNLTLSGSSPTIMGDYGLTIGDLLSINGSGDAYLQTDVTISSSGQLDGNTATGSLIIGDAVNSATLTISSSNANTFGGTIQVNTNNGQIVVHSSQSISCGKFHLHKGNFGGTGTINVSEQLQLTGTVGAPVSIFGTISLTSGFKTPILTDTTTYTIVESTGKIIINTKMTAHYNGTLNLEGTLIIDSTSQINTLKPHVGSTVSGTAQLVVYGSLEFNDQAGSATFSTDLQVSNTLVDSTNIELILSNMTLDIDDTQVIFGKLTTQNGVRILATDITITDTLKHYGENNIDANVNINTGAVLNLQGSSTVTLGSDNSLVIEGSISAASGSLLVIKNNLTIQSTTTQTLNKLELSEPNTNLQCLNALSISSELLLTDNGNKTINCDLTLTGGALIKVSSGTPTLVLPYDKTLDLQNSVIMNLNLNVQNSGTINLSNELGINNLEIAHSSSEITGSYKLTINGLFDFSFATQKSLPELVLNGSAVATASSTLLLTSISFASSFTGAYGGLLKITNNLDSAVGITINELQLAGGSSVTGSGPIIVSSDLTLTNTTTIVIDNDLTISGSVSSTHNTLVQVNSGNLLKFSSGGNSARFVLIGNLENSGSLLEVTTIVLNSSPQILGTSKIKTNQLYFLNTGDKIISTHLEITSTIGDCTEGTLEISDTFNFNDNFTINDLTLSGNGNLTGNSKTITIDNSSNGKFTWSGSNTLLNSMHLSIYGTIESTLTEDTLTINDDSKLTINTASTTSSNVGGKINLSGTLEIDKNMTIGTLIFNSGSQVTGDQRVTVSTNLQLNSGEINFNTDVDSTNTITSSSTETNLIINSSFFRFADDFNIKQLILKSSTISSTSHTIDINTNFQWEGTSTINCQKLKTSSGTIENTAESDKLIINEGKTLEFTSLSSVTDNLQGTIDISGTLKTEIPFTIINLNLDTSGEITGTDKITITNMDFLNTGNKIISTQIEITSTIGDCTEGTLEISDTFNFNDNFTISNLTLSGNGNLIGNYKTITIDNLSNNGIFIWSGSNTLLNSMYLSIYGTIESTSNEDTLTINDDSKLTINTASITSSNVGGGINLSGTLEIDKNMTIGTLIFNSGSQVTGDQRVTVSTNLQLNSGEINFNTDVDSTNTITSSSTETNLIINSSIFRFADDFNIKQLILKSSTISSTSHTIDINNKFQWEGTSTINCQKLKTSSGTIENTAESDKLIINEGKTLEFTSLSSVTDNLQGTIDISGTLKTEIPFTIINLNLDTSGEITGTDKITITNMDFLNTGNKIISTHLEITSTIGDCTEGTLEISDTFNFHDDFTINDLNLTGNGYLTGNILTITNQFKFENSVNINCEKFTLNSPTKFINTDTNSELIIGNQNTFEIASGTTIQAAPLKGNLTILGTIITNQELKFETINLQDSCNLEGTADIIANSKLNFINSGIKTLNTNLISTTWTSDCPSNLTIEESTFTSPTSITIYSLSIKHNSILTGTQSLTILNNFEFSGNTEIDIQLLTIPSSSNVTNSDASSILTIKENSKLQYQTDSTINEHSGTFNVYGIFEANPSVTINAINLYDTSQILGTANNELIISNSFKLYNNGKKQIFKNINYQGLSANSHLTEGILEFSDCDFTFHDNLEIDKLYLNKEIKLTCPDGKLNIITELNLASNNTETLIIDTDLELNENSITAISNRKIEIINIKKLINNGTIKFLSENNEIIGDNNIFENNNKILFKNSNFISDLNFINKGNLTIINSNCTFTNEFNQSQSTNPDLRFYSNENTIVEFNGLTSNFQYGDFEINGKLILQSSTAFNLEYGVTNNIQFNLINSETEIYDNSKIINAYNKIQIGEVLIEMGEIIDSTIEILSKTTLDQSNQKIINSTLILNQLTEIYGSEINLSQDSIIYFQDSDIFVHNDCSFISLDAGNEDCQININSVNNDQNLELLENSNLEINNLKLNFNDLSIITNDNSDFKIVNSRSTVVAQEIEFKGNLTIDNSIIEFLPISNNCNLTNIELIHENSNFTCLEQLNLNGVFEWNEGTLEFSTFNVLADNGYFTINLSGDDKEILNKEILNHHNLTINDNLNENNAAIFRNSKIQNYAYLTLHSKIESDSDQSYIKNNLNSTIDITKNSTILNITMLNLGTLKVEIGNEFPQKLIQEKGEIMLKTSFFNNLKFIDGTITSIGTNYQKIILQKLSWTMGLFEKIQIEIKGQTYLISKNTKKLENSQLFVYGVGSSLIWKEGNIEAGSTSITNEGKFIIENPDEKLYFRKTDTQTSTFKNYGTVKLFSNTDAHLDLVFYNYNEFKMINSQISFDSFYSNYDADVTSSISLNNGTINTEYVFQHNTGELLIEEDSTITSQNIIQLSSNITLERCKLDLSAEKKIKSWSNTFFEMTIEQDPNNFVGFSLQSDEIELLHTLIVNYERTLNSNREINDTYKLIDFVNNDQLTRSDIFTNDANGNSLDYICEDNQYFDLVYNSGDDDDASESGALTDISSRFVGCYVGTYNAGSRIQKCLSCDQGTYTNTYGSSVCSDCQPGSFSDIMGASVCFECDYGHHQNESRATFCDPCDEGYYQDEMGGEYCKECMDGYYAENKTSITCQICKEGSYTEDRTRCIECQAGTYNPTAGKTECLACKAGTAKQSTGAIACDSCFYDEYQDETGQETCKSCPSNTITLSIKSTILEDCICTVNRYGPNGGPCLKCPEGAECFDVGIEIPDAQYGYWHSLENPYEYIECAIDEACPGGEVGKCNNELGYDGSLCSVCMQGFYKMDERCVTCPSSAIWRLVVAVFALLIFTSFLFVVAKKARAYFASFAIAFSFFQVLSVMGSLKLNWPSKITNAFHFLSIFNFNLDILATECSFTVTFYQKWVFIMLSPFTFLVLMIIIYFVAIGHSKLVCKFGAKFIDKFPNFCSQPNYKNRLFAPLYWLRYQFSRVFTHGFSEEDRKELFNNLINSYSCLLTFIYLYVSMKVLQMFQCTKGESSEGDVQYFLTENSEVLCYDSSWYKLLPWVIFFGIIYIIGIPALLLYMLNYYAKNVEDKLFDARLGLLCARYSKEWYYWELVIMTRKLIFIIFECFLNYNPFLQTGLCSLLLLISLLLQLYTQPFLAKRHNTLEFTLLIISQVILLSGMIFVSEDFSEENSRAKLAIAIIFIIWVGVCILGSMIIFEIRHRYRVNIGKDEDELEKAIDLWKGKPIIEFIKNKPSFRHFLTWISLLNKNKLNTTLELYRILNPYLSQIKVKRKSSNDHDQNNYGKGNRDISENKLDDLVIIFNKTYHNHLLSFFHLWYKKNASHLQKIAITKILLSFNNYYYKNNLFMARNSKNKKKMKLVSLKEMQNNKQTKNIDFNSKEKSNLNSDSTSDSD</sequence>
<feature type="domain" description="Tyrosine-protein kinase ephrin type A/B receptor-like" evidence="3">
    <location>
        <begin position="2985"/>
        <end position="3023"/>
    </location>
</feature>
<proteinExistence type="predicted"/>
<accession>A0ABQ8X0I7</accession>
<keyword evidence="2" id="KW-0812">Transmembrane</keyword>
<dbReference type="PANTHER" id="PTHR46967:SF2">
    <property type="entry name" value="SUSHI, VON WILLEBRAND FACTOR TYPE A, EGF AND PENTRAXIN DOMAIN-CONTAINING PROTEIN 1-LIKE"/>
    <property type="match status" value="1"/>
</dbReference>
<feature type="transmembrane region" description="Helical" evidence="2">
    <location>
        <begin position="3451"/>
        <end position="3471"/>
    </location>
</feature>
<gene>
    <name evidence="4" type="ORF">M0813_01059</name>
</gene>
<dbReference type="Pfam" id="PF07699">
    <property type="entry name" value="Ephrin_rec_like"/>
    <property type="match status" value="1"/>
</dbReference>